<dbReference type="AlphaFoldDB" id="A0A6A5WDL9"/>
<accession>A0A6A5WDL9</accession>
<evidence type="ECO:0000313" key="2">
    <source>
        <dbReference type="EMBL" id="KAF1999983.1"/>
    </source>
</evidence>
<reference evidence="2" key="1">
    <citation type="journal article" date="2020" name="Stud. Mycol.">
        <title>101 Dothideomycetes genomes: a test case for predicting lifestyles and emergence of pathogens.</title>
        <authorList>
            <person name="Haridas S."/>
            <person name="Albert R."/>
            <person name="Binder M."/>
            <person name="Bloem J."/>
            <person name="Labutti K."/>
            <person name="Salamov A."/>
            <person name="Andreopoulos B."/>
            <person name="Baker S."/>
            <person name="Barry K."/>
            <person name="Bills G."/>
            <person name="Bluhm B."/>
            <person name="Cannon C."/>
            <person name="Castanera R."/>
            <person name="Culley D."/>
            <person name="Daum C."/>
            <person name="Ezra D."/>
            <person name="Gonzalez J."/>
            <person name="Henrissat B."/>
            <person name="Kuo A."/>
            <person name="Liang C."/>
            <person name="Lipzen A."/>
            <person name="Lutzoni F."/>
            <person name="Magnuson J."/>
            <person name="Mondo S."/>
            <person name="Nolan M."/>
            <person name="Ohm R."/>
            <person name="Pangilinan J."/>
            <person name="Park H.-J."/>
            <person name="Ramirez L."/>
            <person name="Alfaro M."/>
            <person name="Sun H."/>
            <person name="Tritt A."/>
            <person name="Yoshinaga Y."/>
            <person name="Zwiers L.-H."/>
            <person name="Turgeon B."/>
            <person name="Goodwin S."/>
            <person name="Spatafora J."/>
            <person name="Crous P."/>
            <person name="Grigoriev I."/>
        </authorList>
    </citation>
    <scope>NUCLEOTIDE SEQUENCE</scope>
    <source>
        <strain evidence="2">CBS 123094</strain>
    </source>
</reference>
<proteinExistence type="predicted"/>
<name>A0A6A5WDL9_9PLEO</name>
<dbReference type="Proteomes" id="UP000799779">
    <property type="component" value="Unassembled WGS sequence"/>
</dbReference>
<protein>
    <submittedName>
        <fullName evidence="2">Uncharacterized protein</fullName>
    </submittedName>
</protein>
<keyword evidence="3" id="KW-1185">Reference proteome</keyword>
<dbReference type="EMBL" id="ML977591">
    <property type="protein sequence ID" value="KAF1999983.1"/>
    <property type="molecule type" value="Genomic_DNA"/>
</dbReference>
<sequence length="155" mass="17244">MRPSWRSTAPVMAEESMSMGHCLLENRCFLVLGDTCAPIGSPPESPSPRGGGAASLLPARRAAAQPQAVPRWCLGKVSPANLGVPRPLQREETYCKRAVSACLKLLFQDPRIPLSHYPGRRERLCGDRWPEAERVKTYRRHEPWNAAANTSRGWK</sequence>
<evidence type="ECO:0000313" key="3">
    <source>
        <dbReference type="Proteomes" id="UP000799779"/>
    </source>
</evidence>
<gene>
    <name evidence="2" type="ORF">P154DRAFT_205598</name>
</gene>
<organism evidence="2 3">
    <name type="scientific">Amniculicola lignicola CBS 123094</name>
    <dbReference type="NCBI Taxonomy" id="1392246"/>
    <lineage>
        <taxon>Eukaryota</taxon>
        <taxon>Fungi</taxon>
        <taxon>Dikarya</taxon>
        <taxon>Ascomycota</taxon>
        <taxon>Pezizomycotina</taxon>
        <taxon>Dothideomycetes</taxon>
        <taxon>Pleosporomycetidae</taxon>
        <taxon>Pleosporales</taxon>
        <taxon>Amniculicolaceae</taxon>
        <taxon>Amniculicola</taxon>
    </lineage>
</organism>
<feature type="region of interest" description="Disordered" evidence="1">
    <location>
        <begin position="40"/>
        <end position="62"/>
    </location>
</feature>
<evidence type="ECO:0000256" key="1">
    <source>
        <dbReference type="SAM" id="MobiDB-lite"/>
    </source>
</evidence>